<feature type="transmembrane region" description="Helical" evidence="2">
    <location>
        <begin position="7"/>
        <end position="27"/>
    </location>
</feature>
<keyword evidence="2" id="KW-1133">Transmembrane helix</keyword>
<feature type="compositionally biased region" description="Polar residues" evidence="1">
    <location>
        <begin position="219"/>
        <end position="240"/>
    </location>
</feature>
<dbReference type="KEGG" id="acae:HYG86_07295"/>
<dbReference type="EMBL" id="CP058559">
    <property type="protein sequence ID" value="QNO14600.1"/>
    <property type="molecule type" value="Genomic_DNA"/>
</dbReference>
<evidence type="ECO:0000259" key="3">
    <source>
        <dbReference type="SMART" id="SM00858"/>
    </source>
</evidence>
<dbReference type="Pfam" id="PF16976">
    <property type="entry name" value="RcpC"/>
    <property type="match status" value="1"/>
</dbReference>
<proteinExistence type="predicted"/>
<sequence>MKGTVRKLILISFILAILAAGAIYMYLQSFSAPSNSENMRKVYVATETIPPRTRVDRAMLKEIHVPDESILNQYISDSEAIVGKYTKETIFVNEGFLSSKLIDKHQGDMSFRIPPGHRAVSINLTGSSGVSYLLKPLDNVDVIVFLNQSIANQDVSKILLQNLTVLAVDQIVNRDESKNVDNIPGNFLVTLSVPNKDVEKLVLAENIGNLKLSLRPVDENSNSPSKVTNWRDLTSQSGNSIVEDDE</sequence>
<dbReference type="AlphaFoldDB" id="A0A7G9W7D8"/>
<protein>
    <submittedName>
        <fullName evidence="4">Flp pilus assembly protein CpaB</fullName>
    </submittedName>
</protein>
<evidence type="ECO:0000256" key="1">
    <source>
        <dbReference type="SAM" id="MobiDB-lite"/>
    </source>
</evidence>
<keyword evidence="2" id="KW-0812">Transmembrane</keyword>
<feature type="domain" description="SAF" evidence="3">
    <location>
        <begin position="40"/>
        <end position="102"/>
    </location>
</feature>
<dbReference type="InterPro" id="IPR031571">
    <property type="entry name" value="RcpC_dom"/>
</dbReference>
<feature type="region of interest" description="Disordered" evidence="1">
    <location>
        <begin position="218"/>
        <end position="246"/>
    </location>
</feature>
<dbReference type="RefSeq" id="WP_213168431.1">
    <property type="nucleotide sequence ID" value="NZ_CP058559.1"/>
</dbReference>
<gene>
    <name evidence="4" type="primary">cpaB</name>
    <name evidence="4" type="ORF">HYG86_07295</name>
</gene>
<dbReference type="SMART" id="SM00858">
    <property type="entry name" value="SAF"/>
    <property type="match status" value="1"/>
</dbReference>
<keyword evidence="5" id="KW-1185">Reference proteome</keyword>
<evidence type="ECO:0000256" key="2">
    <source>
        <dbReference type="SAM" id="Phobius"/>
    </source>
</evidence>
<dbReference type="CDD" id="cd11614">
    <property type="entry name" value="SAF_CpaB_FlgA_like"/>
    <property type="match status" value="1"/>
</dbReference>
<name>A0A7G9W7D8_ALKCA</name>
<dbReference type="InterPro" id="IPR013974">
    <property type="entry name" value="SAF"/>
</dbReference>
<dbReference type="Proteomes" id="UP000516160">
    <property type="component" value="Chromosome"/>
</dbReference>
<reference evidence="4 5" key="1">
    <citation type="submission" date="2020-07" db="EMBL/GenBank/DDBJ databases">
        <title>Alkalicella. sp. LB2 genome.</title>
        <authorList>
            <person name="Postec A."/>
            <person name="Quemeneur M."/>
        </authorList>
    </citation>
    <scope>NUCLEOTIDE SEQUENCE [LARGE SCALE GENOMIC DNA]</scope>
    <source>
        <strain evidence="4 5">LB2</strain>
    </source>
</reference>
<evidence type="ECO:0000313" key="4">
    <source>
        <dbReference type="EMBL" id="QNO14600.1"/>
    </source>
</evidence>
<evidence type="ECO:0000313" key="5">
    <source>
        <dbReference type="Proteomes" id="UP000516160"/>
    </source>
</evidence>
<dbReference type="NCBIfam" id="TIGR03177">
    <property type="entry name" value="pilus_cpaB"/>
    <property type="match status" value="1"/>
</dbReference>
<organism evidence="4 5">
    <name type="scientific">Alkalicella caledoniensis</name>
    <dbReference type="NCBI Taxonomy" id="2731377"/>
    <lineage>
        <taxon>Bacteria</taxon>
        <taxon>Bacillati</taxon>
        <taxon>Bacillota</taxon>
        <taxon>Clostridia</taxon>
        <taxon>Eubacteriales</taxon>
        <taxon>Proteinivoracaceae</taxon>
        <taxon>Alkalicella</taxon>
    </lineage>
</organism>
<keyword evidence="2" id="KW-0472">Membrane</keyword>
<accession>A0A7G9W7D8</accession>
<dbReference type="InterPro" id="IPR017592">
    <property type="entry name" value="Pilus_assmbl_Flp-typ_CpaB"/>
</dbReference>